<gene>
    <name evidence="1" type="ORF">J0J18_23570</name>
</gene>
<dbReference type="RefSeq" id="WP_206623251.1">
    <property type="nucleotide sequence ID" value="NZ_JAFKOQ010000081.1"/>
</dbReference>
<evidence type="ECO:0000313" key="1">
    <source>
        <dbReference type="EMBL" id="MBN8124686.1"/>
    </source>
</evidence>
<comment type="caution">
    <text evidence="1">The sequence shown here is derived from an EMBL/GenBank/DDBJ whole genome shotgun (WGS) entry which is preliminary data.</text>
</comment>
<name>A0AAW4HIN7_VIBVL</name>
<protein>
    <recommendedName>
        <fullName evidence="3">DUF4303 domain-containing protein</fullName>
    </recommendedName>
</protein>
<sequence length="191" mass="22357">MKLEEQIEKLSDIGLLLNEGVTINDLLLSYSIEEYESNPFDLILFVYGIEIEEEPWGRFVCDQAWNFDVEAIEDDGSYAEIVKQFHRITGRAKNLEGLRDSVNLEEHYAELRYSVDGVNRLLKPEIDDDWADAKTIEIILSDLRQPGFDFYPKDNGQASIWFYLSESQAIELNKLANNVFNLERKPWWKVW</sequence>
<evidence type="ECO:0008006" key="3">
    <source>
        <dbReference type="Google" id="ProtNLM"/>
    </source>
</evidence>
<proteinExistence type="predicted"/>
<evidence type="ECO:0000313" key="2">
    <source>
        <dbReference type="Proteomes" id="UP000664056"/>
    </source>
</evidence>
<organism evidence="1 2">
    <name type="scientific">Vibrio vulnificus</name>
    <dbReference type="NCBI Taxonomy" id="672"/>
    <lineage>
        <taxon>Bacteria</taxon>
        <taxon>Pseudomonadati</taxon>
        <taxon>Pseudomonadota</taxon>
        <taxon>Gammaproteobacteria</taxon>
        <taxon>Vibrionales</taxon>
        <taxon>Vibrionaceae</taxon>
        <taxon>Vibrio</taxon>
    </lineage>
</organism>
<dbReference type="AlphaFoldDB" id="A0AAW4HIN7"/>
<dbReference type="EMBL" id="JAFKOQ010000081">
    <property type="protein sequence ID" value="MBN8124686.1"/>
    <property type="molecule type" value="Genomic_DNA"/>
</dbReference>
<accession>A0AAW4HIN7</accession>
<dbReference type="Proteomes" id="UP000664056">
    <property type="component" value="Unassembled WGS sequence"/>
</dbReference>
<reference evidence="1" key="1">
    <citation type="submission" date="2021-03" db="EMBL/GenBank/DDBJ databases">
        <title>Study of the foodborne Vibrio vulnificus isolates from China.</title>
        <authorList>
            <person name="Zheng Z."/>
            <person name="Ye L."/>
        </authorList>
    </citation>
    <scope>NUCLEOTIDE SEQUENCE</scope>
    <source>
        <strain evidence="1">Vv1582</strain>
    </source>
</reference>